<dbReference type="PANTHER" id="PTHR30258">
    <property type="entry name" value="TYPE II SECRETION SYSTEM PROTEIN GSPE-RELATED"/>
    <property type="match status" value="1"/>
</dbReference>
<keyword evidence="3" id="KW-0067">ATP-binding</keyword>
<name>A0A0G0KVE6_9BACT</name>
<dbReference type="SUPFAM" id="SSF160246">
    <property type="entry name" value="EspE N-terminal domain-like"/>
    <property type="match status" value="1"/>
</dbReference>
<dbReference type="SUPFAM" id="SSF53756">
    <property type="entry name" value="UDP-Glycosyltransferase/glycogen phosphorylase"/>
    <property type="match status" value="1"/>
</dbReference>
<organism evidence="6 7">
    <name type="scientific">Candidatus Woesebacteria bacterium GW2011_GWA1_38_8</name>
    <dbReference type="NCBI Taxonomy" id="1618547"/>
    <lineage>
        <taxon>Bacteria</taxon>
        <taxon>Candidatus Woeseibacteriota</taxon>
    </lineage>
</organism>
<dbReference type="EMBL" id="LBVJ01000019">
    <property type="protein sequence ID" value="KKQ83638.1"/>
    <property type="molecule type" value="Genomic_DNA"/>
</dbReference>
<dbReference type="InterPro" id="IPR027417">
    <property type="entry name" value="P-loop_NTPase"/>
</dbReference>
<keyword evidence="2" id="KW-0547">Nucleotide-binding</keyword>
<dbReference type="Pfam" id="PF05157">
    <property type="entry name" value="MshEN"/>
    <property type="match status" value="1"/>
</dbReference>
<proteinExistence type="inferred from homology"/>
<dbReference type="Gene3D" id="3.30.450.90">
    <property type="match status" value="1"/>
</dbReference>
<reference evidence="6 7" key="1">
    <citation type="journal article" date="2015" name="Nature">
        <title>rRNA introns, odd ribosomes, and small enigmatic genomes across a large radiation of phyla.</title>
        <authorList>
            <person name="Brown C.T."/>
            <person name="Hug L.A."/>
            <person name="Thomas B.C."/>
            <person name="Sharon I."/>
            <person name="Castelle C.J."/>
            <person name="Singh A."/>
            <person name="Wilkins M.J."/>
            <person name="Williams K.H."/>
            <person name="Banfield J.F."/>
        </authorList>
    </citation>
    <scope>NUCLEOTIDE SEQUENCE [LARGE SCALE GENOMIC DNA]</scope>
</reference>
<protein>
    <submittedName>
        <fullName evidence="6">Type II secretory pathway, ATPase PulE/Tfp pilus assembly pathway, ATPase PilB</fullName>
    </submittedName>
</protein>
<evidence type="ECO:0000259" key="4">
    <source>
        <dbReference type="Pfam" id="PF00437"/>
    </source>
</evidence>
<accession>A0A0G0KVE6</accession>
<dbReference type="Pfam" id="PF00437">
    <property type="entry name" value="T2SSE"/>
    <property type="match status" value="1"/>
</dbReference>
<dbReference type="GO" id="GO:0005524">
    <property type="term" value="F:ATP binding"/>
    <property type="evidence" value="ECO:0007669"/>
    <property type="project" value="UniProtKB-KW"/>
</dbReference>
<dbReference type="InterPro" id="IPR001482">
    <property type="entry name" value="T2SS/T4SS_dom"/>
</dbReference>
<dbReference type="InterPro" id="IPR007831">
    <property type="entry name" value="T2SS_GspE_N"/>
</dbReference>
<dbReference type="Gene3D" id="3.30.300.160">
    <property type="entry name" value="Type II secretion system, protein E, N-terminal domain"/>
    <property type="match status" value="1"/>
</dbReference>
<evidence type="ECO:0000313" key="6">
    <source>
        <dbReference type="EMBL" id="KKQ83638.1"/>
    </source>
</evidence>
<dbReference type="GO" id="GO:0016887">
    <property type="term" value="F:ATP hydrolysis activity"/>
    <property type="evidence" value="ECO:0007669"/>
    <property type="project" value="TreeGrafter"/>
</dbReference>
<feature type="non-terminal residue" evidence="6">
    <location>
        <position position="507"/>
    </location>
</feature>
<evidence type="ECO:0000313" key="7">
    <source>
        <dbReference type="Proteomes" id="UP000034710"/>
    </source>
</evidence>
<evidence type="ECO:0000256" key="3">
    <source>
        <dbReference type="ARBA" id="ARBA00022840"/>
    </source>
</evidence>
<comment type="similarity">
    <text evidence="1">Belongs to the GSP E family.</text>
</comment>
<dbReference type="PANTHER" id="PTHR30258:SF1">
    <property type="entry name" value="PROTEIN TRANSPORT PROTEIN HOFB HOMOLOG"/>
    <property type="match status" value="1"/>
</dbReference>
<evidence type="ECO:0000256" key="1">
    <source>
        <dbReference type="ARBA" id="ARBA00006611"/>
    </source>
</evidence>
<evidence type="ECO:0000259" key="5">
    <source>
        <dbReference type="Pfam" id="PF05157"/>
    </source>
</evidence>
<dbReference type="Proteomes" id="UP000034710">
    <property type="component" value="Unassembled WGS sequence"/>
</dbReference>
<dbReference type="GO" id="GO:0005886">
    <property type="term" value="C:plasma membrane"/>
    <property type="evidence" value="ECO:0007669"/>
    <property type="project" value="TreeGrafter"/>
</dbReference>
<dbReference type="InterPro" id="IPR037257">
    <property type="entry name" value="T2SS_E_N_sf"/>
</dbReference>
<dbReference type="SUPFAM" id="SSF52540">
    <property type="entry name" value="P-loop containing nucleoside triphosphate hydrolases"/>
    <property type="match status" value="1"/>
</dbReference>
<comment type="caution">
    <text evidence="6">The sequence shown here is derived from an EMBL/GenBank/DDBJ whole genome shotgun (WGS) entry which is preliminary data.</text>
</comment>
<dbReference type="AlphaFoldDB" id="A0A0G0KVE6"/>
<feature type="domain" description="Bacterial type II secretion system protein E" evidence="4">
    <location>
        <begin position="165"/>
        <end position="292"/>
    </location>
</feature>
<dbReference type="PATRIC" id="fig|1618547.3.peg.655"/>
<dbReference type="Gene3D" id="3.40.50.2000">
    <property type="entry name" value="Glycogen Phosphorylase B"/>
    <property type="match status" value="2"/>
</dbReference>
<gene>
    <name evidence="6" type="ORF">UT06_C0019G0018</name>
</gene>
<feature type="domain" description="Type II secretion system protein GspE N-terminal" evidence="5">
    <location>
        <begin position="60"/>
        <end position="146"/>
    </location>
</feature>
<evidence type="ECO:0000256" key="2">
    <source>
        <dbReference type="ARBA" id="ARBA00022741"/>
    </source>
</evidence>
<sequence length="507" mass="57178">MPINHDVLRNLLEGSGFVKQTDLDDAFKVSAHLGCDVSDVLLGRNLISEDNYGQILATYYNISFINLDKIEIPHSVINQIPEDLAAEKMAIVFENKDGVLGVAMQDPQDLETIEMIRKTVGSGYQLVIYVATSTALKNALKAYKERTASVQTDDVMKVDDTNLSAIALVENFLDYAVREEASDIHIEPIPEHLLVRIRVDGVLQDHKVFPIKLHSPITARIKILSDLKIDEHRIPQDGRHKFNIDEEAIALRISIIPGFYGENVVMRLLVLTQKVDKNDSILGFFHRWIEEFAKHSEHVIVVTLEEGKHDLPKNVSVYSLGKEKGASKVKILFTFYLLVFNLRHRYDAVFVHMNPEYVVLGGLLWRLLGKRVSLWYTHKSVDLKLRVAKLFANIIFTASKESFRVQTNKLHVVGHGIDTDFFSPDLNVARGDWYLSVGRLMPSKDHRMAIVEAKNDGKKLRIAGAGPELKDLEAFAHSLGAQVEFLGGMTQGALRDEYRKAALLIHT</sequence>